<dbReference type="AlphaFoldDB" id="A0A4W3I4C7"/>
<gene>
    <name evidence="6" type="primary">LOC103184489</name>
</gene>
<comment type="catalytic activity">
    <reaction evidence="3">
        <text>RX + glutathione = an S-substituted glutathione + a halide anion + H(+)</text>
        <dbReference type="Rhea" id="RHEA:16437"/>
        <dbReference type="ChEBI" id="CHEBI:15378"/>
        <dbReference type="ChEBI" id="CHEBI:16042"/>
        <dbReference type="ChEBI" id="CHEBI:17792"/>
        <dbReference type="ChEBI" id="CHEBI:57925"/>
        <dbReference type="ChEBI" id="CHEBI:90779"/>
        <dbReference type="EC" id="2.5.1.18"/>
    </reaction>
</comment>
<dbReference type="EC" id="2.5.1.18" evidence="1"/>
<dbReference type="Proteomes" id="UP000314986">
    <property type="component" value="Unassembled WGS sequence"/>
</dbReference>
<reference evidence="6" key="4">
    <citation type="submission" date="2025-08" db="UniProtKB">
        <authorList>
            <consortium name="Ensembl"/>
        </authorList>
    </citation>
    <scope>IDENTIFICATION</scope>
</reference>
<name>A0A4W3I4C7_CALMI</name>
<dbReference type="SUPFAM" id="SSF52833">
    <property type="entry name" value="Thioredoxin-like"/>
    <property type="match status" value="1"/>
</dbReference>
<organism evidence="6 7">
    <name type="scientific">Callorhinchus milii</name>
    <name type="common">Ghost shark</name>
    <dbReference type="NCBI Taxonomy" id="7868"/>
    <lineage>
        <taxon>Eukaryota</taxon>
        <taxon>Metazoa</taxon>
        <taxon>Chordata</taxon>
        <taxon>Craniata</taxon>
        <taxon>Vertebrata</taxon>
        <taxon>Chondrichthyes</taxon>
        <taxon>Holocephali</taxon>
        <taxon>Chimaeriformes</taxon>
        <taxon>Callorhinchidae</taxon>
        <taxon>Callorhinchus</taxon>
    </lineage>
</organism>
<dbReference type="PANTHER" id="PTHR11571">
    <property type="entry name" value="GLUTATHIONE S-TRANSFERASE"/>
    <property type="match status" value="1"/>
</dbReference>
<dbReference type="FunFam" id="3.40.30.10:FF:000035">
    <property type="entry name" value="hematopoietic prostaglandin D synthase"/>
    <property type="match status" value="1"/>
</dbReference>
<dbReference type="OMA" id="EMEMAYV"/>
<dbReference type="Gene3D" id="3.40.30.10">
    <property type="entry name" value="Glutaredoxin"/>
    <property type="match status" value="1"/>
</dbReference>
<dbReference type="FunCoup" id="A0A4W3I4C7">
    <property type="interactions" value="20"/>
</dbReference>
<dbReference type="STRING" id="7868.ENSCMIP00000024789"/>
<dbReference type="SFLD" id="SFLDG00363">
    <property type="entry name" value="AMPS_(cytGST):_Alpha-__Mu-__Pi"/>
    <property type="match status" value="1"/>
</dbReference>
<dbReference type="GO" id="GO:0006749">
    <property type="term" value="P:glutathione metabolic process"/>
    <property type="evidence" value="ECO:0007669"/>
    <property type="project" value="TreeGrafter"/>
</dbReference>
<dbReference type="SFLD" id="SFLDG01205">
    <property type="entry name" value="AMPS.1"/>
    <property type="match status" value="1"/>
</dbReference>
<keyword evidence="7" id="KW-1185">Reference proteome</keyword>
<accession>A0A4W3I4C7</accession>
<dbReference type="KEGG" id="cmk:103184489"/>
<dbReference type="GeneTree" id="ENSGT00940000160278"/>
<reference evidence="7" key="2">
    <citation type="journal article" date="2007" name="PLoS Biol.">
        <title>Survey sequencing and comparative analysis of the elephant shark (Callorhinchus milii) genome.</title>
        <authorList>
            <person name="Venkatesh B."/>
            <person name="Kirkness E.F."/>
            <person name="Loh Y.H."/>
            <person name="Halpern A.L."/>
            <person name="Lee A.P."/>
            <person name="Johnson J."/>
            <person name="Dandona N."/>
            <person name="Viswanathan L.D."/>
            <person name="Tay A."/>
            <person name="Venter J.C."/>
            <person name="Strausberg R.L."/>
            <person name="Brenner S."/>
        </authorList>
    </citation>
    <scope>NUCLEOTIDE SEQUENCE [LARGE SCALE GENOMIC DNA]</scope>
</reference>
<dbReference type="InterPro" id="IPR036282">
    <property type="entry name" value="Glutathione-S-Trfase_C_sf"/>
</dbReference>
<proteinExistence type="predicted"/>
<dbReference type="InterPro" id="IPR004045">
    <property type="entry name" value="Glutathione_S-Trfase_N"/>
</dbReference>
<evidence type="ECO:0000259" key="4">
    <source>
        <dbReference type="PROSITE" id="PS50404"/>
    </source>
</evidence>
<feature type="domain" description="GST N-terminal" evidence="4">
    <location>
        <begin position="40"/>
        <end position="117"/>
    </location>
</feature>
<dbReference type="InterPro" id="IPR050213">
    <property type="entry name" value="GST_superfamily"/>
</dbReference>
<evidence type="ECO:0000313" key="7">
    <source>
        <dbReference type="Proteomes" id="UP000314986"/>
    </source>
</evidence>
<evidence type="ECO:0000313" key="6">
    <source>
        <dbReference type="Ensembl" id="ENSCMIP00000024789.1"/>
    </source>
</evidence>
<dbReference type="PROSITE" id="PS50405">
    <property type="entry name" value="GST_CTER"/>
    <property type="match status" value="1"/>
</dbReference>
<dbReference type="Pfam" id="PF14497">
    <property type="entry name" value="GST_C_3"/>
    <property type="match status" value="1"/>
</dbReference>
<dbReference type="Ensembl" id="ENSCMIT00000025198.1">
    <property type="protein sequence ID" value="ENSCMIP00000024789.1"/>
    <property type="gene ID" value="ENSCMIG00000010949.1"/>
</dbReference>
<dbReference type="CDD" id="cd03039">
    <property type="entry name" value="GST_N_Sigma_like"/>
    <property type="match status" value="1"/>
</dbReference>
<evidence type="ECO:0000256" key="3">
    <source>
        <dbReference type="ARBA" id="ARBA00047960"/>
    </source>
</evidence>
<dbReference type="PROSITE" id="PS50404">
    <property type="entry name" value="GST_NTER"/>
    <property type="match status" value="1"/>
</dbReference>
<dbReference type="GeneID" id="103184489"/>
<dbReference type="InterPro" id="IPR036249">
    <property type="entry name" value="Thioredoxin-like_sf"/>
</dbReference>
<evidence type="ECO:0000259" key="5">
    <source>
        <dbReference type="PROSITE" id="PS50405"/>
    </source>
</evidence>
<evidence type="ECO:0000256" key="2">
    <source>
        <dbReference type="ARBA" id="ARBA00022679"/>
    </source>
</evidence>
<reference evidence="7" key="3">
    <citation type="journal article" date="2014" name="Nature">
        <title>Elephant shark genome provides unique insights into gnathostome evolution.</title>
        <authorList>
            <consortium name="International Elephant Shark Genome Sequencing Consortium"/>
            <person name="Venkatesh B."/>
            <person name="Lee A.P."/>
            <person name="Ravi V."/>
            <person name="Maurya A.K."/>
            <person name="Lian M.M."/>
            <person name="Swann J.B."/>
            <person name="Ohta Y."/>
            <person name="Flajnik M.F."/>
            <person name="Sutoh Y."/>
            <person name="Kasahara M."/>
            <person name="Hoon S."/>
            <person name="Gangu V."/>
            <person name="Roy S.W."/>
            <person name="Irimia M."/>
            <person name="Korzh V."/>
            <person name="Kondrychyn I."/>
            <person name="Lim Z.W."/>
            <person name="Tay B.H."/>
            <person name="Tohari S."/>
            <person name="Kong K.W."/>
            <person name="Ho S."/>
            <person name="Lorente-Galdos B."/>
            <person name="Quilez J."/>
            <person name="Marques-Bonet T."/>
            <person name="Raney B.J."/>
            <person name="Ingham P.W."/>
            <person name="Tay A."/>
            <person name="Hillier L.W."/>
            <person name="Minx P."/>
            <person name="Boehm T."/>
            <person name="Wilson R.K."/>
            <person name="Brenner S."/>
            <person name="Warren W.C."/>
        </authorList>
    </citation>
    <scope>NUCLEOTIDE SEQUENCE [LARGE SCALE GENOMIC DNA]</scope>
</reference>
<reference evidence="6" key="5">
    <citation type="submission" date="2025-09" db="UniProtKB">
        <authorList>
            <consortium name="Ensembl"/>
        </authorList>
    </citation>
    <scope>IDENTIFICATION</scope>
</reference>
<reference evidence="7" key="1">
    <citation type="journal article" date="2006" name="Science">
        <title>Ancient noncoding elements conserved in the human genome.</title>
        <authorList>
            <person name="Venkatesh B."/>
            <person name="Kirkness E.F."/>
            <person name="Loh Y.H."/>
            <person name="Halpern A.L."/>
            <person name="Lee A.P."/>
            <person name="Johnson J."/>
            <person name="Dandona N."/>
            <person name="Viswanathan L.D."/>
            <person name="Tay A."/>
            <person name="Venter J.C."/>
            <person name="Strausberg R.L."/>
            <person name="Brenner S."/>
        </authorList>
    </citation>
    <scope>NUCLEOTIDE SEQUENCE [LARGE SCALE GENOMIC DNA]</scope>
</reference>
<dbReference type="FunFam" id="1.20.1050.10:FF:000030">
    <property type="entry name" value="Glutathione S-transferase S1"/>
    <property type="match status" value="1"/>
</dbReference>
<dbReference type="Gene3D" id="1.20.1050.10">
    <property type="match status" value="1"/>
</dbReference>
<keyword evidence="2" id="KW-0808">Transferase</keyword>
<dbReference type="InterPro" id="IPR010987">
    <property type="entry name" value="Glutathione-S-Trfase_C-like"/>
</dbReference>
<dbReference type="OrthoDB" id="414243at2759"/>
<dbReference type="GO" id="GO:0004364">
    <property type="term" value="F:glutathione transferase activity"/>
    <property type="evidence" value="ECO:0007669"/>
    <property type="project" value="UniProtKB-EC"/>
</dbReference>
<dbReference type="SFLD" id="SFLDS00019">
    <property type="entry name" value="Glutathione_Transferase_(cytos"/>
    <property type="match status" value="1"/>
</dbReference>
<sequence>MCPLFSNLKEILVLSHFEYTRFQRTYRIKLRENSKGSSMPHYRLTYFQLRGRAETARYIFAYHGIKYEDNRIEWSDWPNIKPTLTFRQVPILEVDGVVINQSAAIARYLARETGLAGNTNLEQAQVDAIADTINDFMNLFPWTEKDQTLKQKMIEDVFINNSNLYLDGIENLLGDKMWFVGDSVTWADFHWAVCSITLTNLKADVLCSHPKLLSLKERVEELPSIAIWIKQRPNTVF</sequence>
<feature type="domain" description="GST C-terminal" evidence="5">
    <location>
        <begin position="119"/>
        <end position="237"/>
    </location>
</feature>
<dbReference type="Pfam" id="PF02798">
    <property type="entry name" value="GST_N"/>
    <property type="match status" value="1"/>
</dbReference>
<protein>
    <recommendedName>
        <fullName evidence="1">glutathione transferase</fullName>
        <ecNumber evidence="1">2.5.1.18</ecNumber>
    </recommendedName>
</protein>
<dbReference type="InParanoid" id="A0A4W3I4C7"/>
<dbReference type="PANTHER" id="PTHR11571:SF224">
    <property type="entry name" value="HEMATOPOIETIC PROSTAGLANDIN D SYNTHASE"/>
    <property type="match status" value="1"/>
</dbReference>
<dbReference type="InterPro" id="IPR004046">
    <property type="entry name" value="GST_C"/>
</dbReference>
<dbReference type="InterPro" id="IPR040079">
    <property type="entry name" value="Glutathione_S-Trfase"/>
</dbReference>
<evidence type="ECO:0000256" key="1">
    <source>
        <dbReference type="ARBA" id="ARBA00012452"/>
    </source>
</evidence>
<dbReference type="SUPFAM" id="SSF47616">
    <property type="entry name" value="GST C-terminal domain-like"/>
    <property type="match status" value="1"/>
</dbReference>